<evidence type="ECO:0000259" key="2">
    <source>
        <dbReference type="Pfam" id="PF01882"/>
    </source>
</evidence>
<keyword evidence="1" id="KW-0472">Membrane</keyword>
<dbReference type="Pfam" id="PF01882">
    <property type="entry name" value="DUF58"/>
    <property type="match status" value="1"/>
</dbReference>
<feature type="transmembrane region" description="Helical" evidence="1">
    <location>
        <begin position="58"/>
        <end position="77"/>
    </location>
</feature>
<dbReference type="EMBL" id="SJPM01000009">
    <property type="protein sequence ID" value="TWT93680.1"/>
    <property type="molecule type" value="Genomic_DNA"/>
</dbReference>
<dbReference type="PANTHER" id="PTHR34351">
    <property type="entry name" value="SLR1927 PROTEIN-RELATED"/>
    <property type="match status" value="1"/>
</dbReference>
<dbReference type="RefSeq" id="WP_146579493.1">
    <property type="nucleotide sequence ID" value="NZ_SJPM01000009.1"/>
</dbReference>
<feature type="domain" description="DUF58" evidence="2">
    <location>
        <begin position="225"/>
        <end position="382"/>
    </location>
</feature>
<keyword evidence="1" id="KW-0812">Transmembrane</keyword>
<evidence type="ECO:0000313" key="3">
    <source>
        <dbReference type="EMBL" id="TWT93680.1"/>
    </source>
</evidence>
<keyword evidence="1" id="KW-1133">Transmembrane helix</keyword>
<keyword evidence="4" id="KW-1185">Reference proteome</keyword>
<dbReference type="InterPro" id="IPR002881">
    <property type="entry name" value="DUF58"/>
</dbReference>
<dbReference type="AlphaFoldDB" id="A0A5C6A2U3"/>
<gene>
    <name evidence="3" type="ORF">Pla100_41980</name>
</gene>
<reference evidence="3 4" key="1">
    <citation type="submission" date="2019-02" db="EMBL/GenBank/DDBJ databases">
        <title>Deep-cultivation of Planctomycetes and their phenomic and genomic characterization uncovers novel biology.</title>
        <authorList>
            <person name="Wiegand S."/>
            <person name="Jogler M."/>
            <person name="Boedeker C."/>
            <person name="Pinto D."/>
            <person name="Vollmers J."/>
            <person name="Rivas-Marin E."/>
            <person name="Kohn T."/>
            <person name="Peeters S.H."/>
            <person name="Heuer A."/>
            <person name="Rast P."/>
            <person name="Oberbeckmann S."/>
            <person name="Bunk B."/>
            <person name="Jeske O."/>
            <person name="Meyerdierks A."/>
            <person name="Storesund J.E."/>
            <person name="Kallscheuer N."/>
            <person name="Luecker S."/>
            <person name="Lage O.M."/>
            <person name="Pohl T."/>
            <person name="Merkel B.J."/>
            <person name="Hornburger P."/>
            <person name="Mueller R.-W."/>
            <person name="Bruemmer F."/>
            <person name="Labrenz M."/>
            <person name="Spormann A.M."/>
            <person name="Op Den Camp H."/>
            <person name="Overmann J."/>
            <person name="Amann R."/>
            <person name="Jetten M.S.M."/>
            <person name="Mascher T."/>
            <person name="Medema M.H."/>
            <person name="Devos D.P."/>
            <person name="Kaster A.-K."/>
            <person name="Ovreas L."/>
            <person name="Rohde M."/>
            <person name="Galperin M.Y."/>
            <person name="Jogler C."/>
        </authorList>
    </citation>
    <scope>NUCLEOTIDE SEQUENCE [LARGE SCALE GENOMIC DNA]</scope>
    <source>
        <strain evidence="3 4">Pla100</strain>
    </source>
</reference>
<evidence type="ECO:0000256" key="1">
    <source>
        <dbReference type="SAM" id="Phobius"/>
    </source>
</evidence>
<organism evidence="3 4">
    <name type="scientific">Neorhodopirellula pilleata</name>
    <dbReference type="NCBI Taxonomy" id="2714738"/>
    <lineage>
        <taxon>Bacteria</taxon>
        <taxon>Pseudomonadati</taxon>
        <taxon>Planctomycetota</taxon>
        <taxon>Planctomycetia</taxon>
        <taxon>Pirellulales</taxon>
        <taxon>Pirellulaceae</taxon>
        <taxon>Neorhodopirellula</taxon>
    </lineage>
</organism>
<protein>
    <recommendedName>
        <fullName evidence="2">DUF58 domain-containing protein</fullName>
    </recommendedName>
</protein>
<proteinExistence type="predicted"/>
<name>A0A5C6A2U3_9BACT</name>
<dbReference type="PANTHER" id="PTHR34351:SF1">
    <property type="entry name" value="SLR1927 PROTEIN"/>
    <property type="match status" value="1"/>
</dbReference>
<dbReference type="Proteomes" id="UP000316213">
    <property type="component" value="Unassembled WGS sequence"/>
</dbReference>
<accession>A0A5C6A2U3</accession>
<evidence type="ECO:0000313" key="4">
    <source>
        <dbReference type="Proteomes" id="UP000316213"/>
    </source>
</evidence>
<sequence>MARRKRWSFFSGPLENRGVLWFDDFHRGEFTVGGRALFWGMILSGGMLMGGLTQPLVLSFGFSTSALLIAGFIGVYFRPRLRLTRRITTYPSAGEVFSYRVDVENVGKRTARNVVIEERRLPPDLRPEGESPMIDSLEPGEKTTVTLKLRCVSRDWHELKRLQGATTFPTGLVKSGKRSHHIDRLVVYPRITDVGHFVVPHSSHHQPGGIAVASQVGESTEFLGTRDWRQGDRLRDIHWPSSARTGRLIAREFQEEYFVRLAIVLDVQARWARDERRLEKAISLAAGIADVLARQEYIIDIFAAGDDVYHFQAGRALAHLDNILELLACLEPGGEMNFQRLESVLLPETQALSAIILIMMDWDGPRRELVRRLKSHGVAVRVICMKPGRALDGLDHTEIIEAS</sequence>
<comment type="caution">
    <text evidence="3">The sequence shown here is derived from an EMBL/GenBank/DDBJ whole genome shotgun (WGS) entry which is preliminary data.</text>
</comment>
<dbReference type="OrthoDB" id="9812729at2"/>